<organism evidence="1 2">
    <name type="scientific">Vibrio campbellii (strain ATCC BAA-1116)</name>
    <dbReference type="NCBI Taxonomy" id="2902295"/>
    <lineage>
        <taxon>Bacteria</taxon>
        <taxon>Pseudomonadati</taxon>
        <taxon>Pseudomonadota</taxon>
        <taxon>Gammaproteobacteria</taxon>
        <taxon>Vibrionales</taxon>
        <taxon>Vibrionaceae</taxon>
        <taxon>Vibrio</taxon>
    </lineage>
</organism>
<evidence type="ECO:0000313" key="1">
    <source>
        <dbReference type="EMBL" id="ABU71952.1"/>
    </source>
</evidence>
<accession>A7MUK5</accession>
<proteinExistence type="predicted"/>
<sequence length="169" mass="19583">MLSLDDAKIMATISLNGIPFESESYNTLKPSFELVKNILSTLARKYGSQLAIWTHIVKRKERFEANYRFESDFMQRFSDRYLQDFSGEDFFSVRYYITFVLNYKGTLIEGEDELGDILKTSSAALKRFDSKVLEVGDNHRCEHVEFLSYLLNYNDQPKPLASEKVGFVA</sequence>
<gene>
    <name evidence="1" type="ordered locus">VIBHAR_03001</name>
</gene>
<dbReference type="PATRIC" id="fig|338187.36.peg.2929"/>
<dbReference type="Proteomes" id="UP000008152">
    <property type="component" value="Chromosome I"/>
</dbReference>
<dbReference type="AlphaFoldDB" id="A7MUK5"/>
<protein>
    <submittedName>
        <fullName evidence="1">Uncharacterized protein</fullName>
    </submittedName>
</protein>
<reference evidence="1 2" key="1">
    <citation type="submission" date="2007-08" db="EMBL/GenBank/DDBJ databases">
        <authorList>
            <consortium name="The Vibrio harveyi Genome Sequencing Project"/>
            <person name="Bassler B."/>
            <person name="Clifton S.W."/>
            <person name="Fulton L."/>
            <person name="Delehaunty K."/>
            <person name="Fronick C."/>
            <person name="Harrison M."/>
            <person name="Markivic C."/>
            <person name="Fulton R."/>
            <person name="Tin-Wollam A.-M."/>
            <person name="Shah N."/>
            <person name="Pepin K."/>
            <person name="Nash W."/>
            <person name="Thiruvilangam P."/>
            <person name="Bhonagiri V."/>
            <person name="Waters C."/>
            <person name="Tu K.C."/>
            <person name="Irgon J."/>
            <person name="Wilson R.K."/>
        </authorList>
    </citation>
    <scope>NUCLEOTIDE SEQUENCE [LARGE SCALE GENOMIC DNA]</scope>
    <source>
        <strain evidence="2">ATCC BAA-1116 / BB120</strain>
    </source>
</reference>
<name>A7MUK5_VIBC1</name>
<dbReference type="EMBL" id="CP000789">
    <property type="protein sequence ID" value="ABU71952.1"/>
    <property type="molecule type" value="Genomic_DNA"/>
</dbReference>
<dbReference type="KEGG" id="vha:VIBHAR_03001"/>
<evidence type="ECO:0000313" key="2">
    <source>
        <dbReference type="Proteomes" id="UP000008152"/>
    </source>
</evidence>